<organism evidence="1">
    <name type="scientific">Ophidiomyces ophidiicola</name>
    <dbReference type="NCBI Taxonomy" id="1387563"/>
    <lineage>
        <taxon>Eukaryota</taxon>
        <taxon>Fungi</taxon>
        <taxon>Dikarya</taxon>
        <taxon>Ascomycota</taxon>
        <taxon>Pezizomycotina</taxon>
        <taxon>Eurotiomycetes</taxon>
        <taxon>Eurotiomycetidae</taxon>
        <taxon>Onygenales</taxon>
        <taxon>Onygenaceae</taxon>
        <taxon>Ophidiomyces</taxon>
    </lineage>
</organism>
<comment type="caution">
    <text evidence="1">The sequence shown here is derived from an EMBL/GenBank/DDBJ whole genome shotgun (WGS) entry which is preliminary data.</text>
</comment>
<sequence length="338" mass="36995">MASINDITMSSPCPGILHSYSGQLSAFEYGSGNEIPKPHSLLFVGGLYDGLGTVPYVSTIANALKSTKWSVFFLLLSSSYNGWGMSSLDQDVKEIGQCVNYVRRYKDRQCKNMPGLVVLMGHSTGSQDVLHYLYSLDSTGESKRPNVDGAILQAPVSDREHFLQLLKDGDTTSMPIFNELVNLAKKNVASGSNNTILPLDSTIKVGISIPISSYRFLSLFSPDSPDSPQDDDLFSSDLTDERLNKTFGMIRHRDLLKGSLMVLFSGADEFVPDSVDKGTLLARWENATKQGDVSRDIWSSISGIIPGALHSPPDGDDNCPQRDLVSRVETYLNSIEKP</sequence>
<accession>A0ACB8V5F6</accession>
<gene>
    <name evidence="1" type="ORF">LOY88_000243</name>
</gene>
<protein>
    <submittedName>
        <fullName evidence="1">Uncharacterized protein</fullName>
    </submittedName>
</protein>
<dbReference type="EMBL" id="JALBCA010000003">
    <property type="protein sequence ID" value="KAI2393185.1"/>
    <property type="molecule type" value="Genomic_DNA"/>
</dbReference>
<evidence type="ECO:0000313" key="1">
    <source>
        <dbReference type="EMBL" id="KAI2393185.1"/>
    </source>
</evidence>
<reference evidence="1" key="1">
    <citation type="journal article" date="2022" name="bioRxiv">
        <title>Population genetic analysis of Ophidiomyces ophidiicola, the causative agent of snake fungal disease, indicates recent introductions to the USA.</title>
        <authorList>
            <person name="Ladner J.T."/>
            <person name="Palmer J.M."/>
            <person name="Ettinger C.L."/>
            <person name="Stajich J.E."/>
            <person name="Farrell T.M."/>
            <person name="Glorioso B.M."/>
            <person name="Lawson B."/>
            <person name="Price S.J."/>
            <person name="Stengle A.G."/>
            <person name="Grear D.A."/>
            <person name="Lorch J.M."/>
        </authorList>
    </citation>
    <scope>NUCLEOTIDE SEQUENCE</scope>
    <source>
        <strain evidence="1">NWHC 24266-5</strain>
    </source>
</reference>
<proteinExistence type="predicted"/>
<name>A0ACB8V5F6_9EURO</name>